<feature type="compositionally biased region" description="Basic residues" evidence="3">
    <location>
        <begin position="257"/>
        <end position="268"/>
    </location>
</feature>
<dbReference type="GO" id="GO:0003729">
    <property type="term" value="F:mRNA binding"/>
    <property type="evidence" value="ECO:0007669"/>
    <property type="project" value="InterPro"/>
</dbReference>
<dbReference type="RefSeq" id="XP_011308871.1">
    <property type="nucleotide sequence ID" value="XM_011310569.1"/>
</dbReference>
<keyword evidence="4" id="KW-1185">Reference proteome</keyword>
<dbReference type="InterPro" id="IPR019416">
    <property type="entry name" value="NCBP3"/>
</dbReference>
<dbReference type="InterPro" id="IPR012677">
    <property type="entry name" value="Nucleotide-bd_a/b_plait_sf"/>
</dbReference>
<proteinExistence type="inferred from homology"/>
<feature type="compositionally biased region" description="Acidic residues" evidence="3">
    <location>
        <begin position="7"/>
        <end position="24"/>
    </location>
</feature>
<dbReference type="PANTHER" id="PTHR16291">
    <property type="entry name" value="NUCLEAR CAP-BINDING PROTEIN SUBUNIT 3"/>
    <property type="match status" value="1"/>
</dbReference>
<feature type="region of interest" description="Disordered" evidence="3">
    <location>
        <begin position="1"/>
        <end position="24"/>
    </location>
</feature>
<dbReference type="GO" id="GO:0005634">
    <property type="term" value="C:nucleus"/>
    <property type="evidence" value="ECO:0007669"/>
    <property type="project" value="TreeGrafter"/>
</dbReference>
<evidence type="ECO:0000256" key="1">
    <source>
        <dbReference type="ARBA" id="ARBA00006069"/>
    </source>
</evidence>
<accession>A0A9R1TH07</accession>
<comment type="similarity">
    <text evidence="1">Belongs to the NCBP3 family.</text>
</comment>
<dbReference type="PANTHER" id="PTHR16291:SF0">
    <property type="entry name" value="NUCLEAR CAP-BINDING PROTEIN SUBUNIT 3"/>
    <property type="match status" value="1"/>
</dbReference>
<feature type="compositionally biased region" description="Basic residues" evidence="3">
    <location>
        <begin position="371"/>
        <end position="380"/>
    </location>
</feature>
<dbReference type="Proteomes" id="UP000694866">
    <property type="component" value="Unplaced"/>
</dbReference>
<dbReference type="GO" id="GO:0000340">
    <property type="term" value="F:RNA 7-methylguanosine cap binding"/>
    <property type="evidence" value="ECO:0007669"/>
    <property type="project" value="InterPro"/>
</dbReference>
<feature type="compositionally biased region" description="Basic and acidic residues" evidence="3">
    <location>
        <begin position="527"/>
        <end position="546"/>
    </location>
</feature>
<evidence type="ECO:0000256" key="3">
    <source>
        <dbReference type="SAM" id="MobiDB-lite"/>
    </source>
</evidence>
<feature type="region of interest" description="Disordered" evidence="3">
    <location>
        <begin position="255"/>
        <end position="295"/>
    </location>
</feature>
<evidence type="ECO:0000313" key="4">
    <source>
        <dbReference type="Proteomes" id="UP000694866"/>
    </source>
</evidence>
<dbReference type="GeneID" id="105269940"/>
<name>A0A9R1TH07_9HYME</name>
<feature type="compositionally biased region" description="Basic and acidic residues" evidence="3">
    <location>
        <begin position="502"/>
        <end position="518"/>
    </location>
</feature>
<feature type="region of interest" description="Disordered" evidence="3">
    <location>
        <begin position="320"/>
        <end position="546"/>
    </location>
</feature>
<evidence type="ECO:0000256" key="2">
    <source>
        <dbReference type="ARBA" id="ARBA00019876"/>
    </source>
</evidence>
<feature type="compositionally biased region" description="Basic and acidic residues" evidence="3">
    <location>
        <begin position="381"/>
        <end position="391"/>
    </location>
</feature>
<protein>
    <recommendedName>
        <fullName evidence="2">Nuclear cap-binding protein subunit 3</fullName>
    </recommendedName>
</protein>
<gene>
    <name evidence="5" type="primary">LOC105269940</name>
</gene>
<feature type="compositionally biased region" description="Acidic residues" evidence="3">
    <location>
        <begin position="424"/>
        <end position="465"/>
    </location>
</feature>
<sequence>MAAGELMEMELGEESTEEMDDGLDSDDGVILEERIDTRHQNKRRGFATGIDIFSEEERKKMQERAKRFGLSNNLEENEDGLYSSLGVTEDNENPRNIRLNVLHMRGTEEMSTKDVFKYFEQYPAAAIEWINDVSCNVVWLDNVSAARALLGLSKRIIGLTDHLEEQEKGKYTHEDDLVKVNDTKNEGICLKDIDCPLPPGLWRKGVDFAKSKGIFLRFATRNDKKQPRAEKMSEYYKKYGNPNFGGMRGILTESRKRQYKQIKNSRPRRPSETSGNEEDKERGKNPWGELSESWGSHEDVEDNYVRRGLPERLDRGNVKFRLGSRHMETEKRDVQSSPEESQSSDSEEEWARKSKVPRMRMHADDEEEKVRKKKLKQLSRHKQEEGADLRSRLGRRRPPTIYREDIQVIVTNTPDKYRARREEDVEEVAPEEVEKEEGEWEDVQGDAQVVEEEEEEEDEEEESSSDSEIAVKEIQGPKGSVIKVVPRSKPRVASTVWARLNDTSRESGNPRKLTDLRTRLGLHKRERSPLRIEVKNEKYEKRNDSE</sequence>
<organism evidence="4 5">
    <name type="scientific">Fopius arisanus</name>
    <dbReference type="NCBI Taxonomy" id="64838"/>
    <lineage>
        <taxon>Eukaryota</taxon>
        <taxon>Metazoa</taxon>
        <taxon>Ecdysozoa</taxon>
        <taxon>Arthropoda</taxon>
        <taxon>Hexapoda</taxon>
        <taxon>Insecta</taxon>
        <taxon>Pterygota</taxon>
        <taxon>Neoptera</taxon>
        <taxon>Endopterygota</taxon>
        <taxon>Hymenoptera</taxon>
        <taxon>Apocrita</taxon>
        <taxon>Ichneumonoidea</taxon>
        <taxon>Braconidae</taxon>
        <taxon>Opiinae</taxon>
        <taxon>Fopius</taxon>
    </lineage>
</organism>
<dbReference type="OrthoDB" id="422106at2759"/>
<feature type="compositionally biased region" description="Basic and acidic residues" evidence="3">
    <location>
        <begin position="325"/>
        <end position="334"/>
    </location>
</feature>
<dbReference type="AlphaFoldDB" id="A0A9R1TH07"/>
<dbReference type="KEGG" id="fas:105269940"/>
<reference evidence="5" key="1">
    <citation type="submission" date="2025-08" db="UniProtKB">
        <authorList>
            <consortium name="RefSeq"/>
        </authorList>
    </citation>
    <scope>IDENTIFICATION</scope>
    <source>
        <strain evidence="5">USDA-PBARC FA_bdor</strain>
        <tissue evidence="5">Whole organism</tissue>
    </source>
</reference>
<dbReference type="Pfam" id="PF10309">
    <property type="entry name" value="NCBP3"/>
    <property type="match status" value="1"/>
</dbReference>
<evidence type="ECO:0000313" key="5">
    <source>
        <dbReference type="RefSeq" id="XP_011308871.1"/>
    </source>
</evidence>
<dbReference type="Gene3D" id="3.30.70.330">
    <property type="match status" value="1"/>
</dbReference>